<organism evidence="1">
    <name type="scientific">marine sediment metagenome</name>
    <dbReference type="NCBI Taxonomy" id="412755"/>
    <lineage>
        <taxon>unclassified sequences</taxon>
        <taxon>metagenomes</taxon>
        <taxon>ecological metagenomes</taxon>
    </lineage>
</organism>
<gene>
    <name evidence="1" type="ORF">S03H2_31777</name>
</gene>
<dbReference type="AlphaFoldDB" id="X1G106"/>
<comment type="caution">
    <text evidence="1">The sequence shown here is derived from an EMBL/GenBank/DDBJ whole genome shotgun (WGS) entry which is preliminary data.</text>
</comment>
<sequence>MGVYQSEFGFPVTRHETNYLNANLKLAKKG</sequence>
<evidence type="ECO:0000313" key="1">
    <source>
        <dbReference type="EMBL" id="GAH50932.1"/>
    </source>
</evidence>
<proteinExistence type="predicted"/>
<name>X1G106_9ZZZZ</name>
<dbReference type="EMBL" id="BARU01019288">
    <property type="protein sequence ID" value="GAH50932.1"/>
    <property type="molecule type" value="Genomic_DNA"/>
</dbReference>
<accession>X1G106</accession>
<reference evidence="1" key="1">
    <citation type="journal article" date="2014" name="Front. Microbiol.">
        <title>High frequency of phylogenetically diverse reductive dehalogenase-homologous genes in deep subseafloor sedimentary metagenomes.</title>
        <authorList>
            <person name="Kawai M."/>
            <person name="Futagami T."/>
            <person name="Toyoda A."/>
            <person name="Takaki Y."/>
            <person name="Nishi S."/>
            <person name="Hori S."/>
            <person name="Arai W."/>
            <person name="Tsubouchi T."/>
            <person name="Morono Y."/>
            <person name="Uchiyama I."/>
            <person name="Ito T."/>
            <person name="Fujiyama A."/>
            <person name="Inagaki F."/>
            <person name="Takami H."/>
        </authorList>
    </citation>
    <scope>NUCLEOTIDE SEQUENCE</scope>
    <source>
        <strain evidence="1">Expedition CK06-06</strain>
    </source>
</reference>
<feature type="non-terminal residue" evidence="1">
    <location>
        <position position="30"/>
    </location>
</feature>
<protein>
    <submittedName>
        <fullName evidence="1">Uncharacterized protein</fullName>
    </submittedName>
</protein>